<dbReference type="SUPFAM" id="SSF51182">
    <property type="entry name" value="RmlC-like cupins"/>
    <property type="match status" value="1"/>
</dbReference>
<evidence type="ECO:0000259" key="1">
    <source>
        <dbReference type="Pfam" id="PF05899"/>
    </source>
</evidence>
<dbReference type="PANTHER" id="PTHR40943:SF1">
    <property type="entry name" value="CYTOPLASMIC PROTEIN"/>
    <property type="match status" value="1"/>
</dbReference>
<dbReference type="EMBL" id="VFQF01000002">
    <property type="protein sequence ID" value="TQN45612.1"/>
    <property type="molecule type" value="Genomic_DNA"/>
</dbReference>
<accession>A0A543PNG6</accession>
<evidence type="ECO:0000313" key="3">
    <source>
        <dbReference type="Proteomes" id="UP000320085"/>
    </source>
</evidence>
<evidence type="ECO:0000313" key="2">
    <source>
        <dbReference type="EMBL" id="TQN45612.1"/>
    </source>
</evidence>
<dbReference type="Proteomes" id="UP000320085">
    <property type="component" value="Unassembled WGS sequence"/>
</dbReference>
<protein>
    <submittedName>
        <fullName evidence="2">Putative cupin superfamily protein</fullName>
    </submittedName>
</protein>
<dbReference type="InterPro" id="IPR014710">
    <property type="entry name" value="RmlC-like_jellyroll"/>
</dbReference>
<comment type="caution">
    <text evidence="2">The sequence shown here is derived from an EMBL/GenBank/DDBJ whole genome shotgun (WGS) entry which is preliminary data.</text>
</comment>
<feature type="domain" description="(S)-ureidoglycine aminohydrolase cupin" evidence="1">
    <location>
        <begin position="53"/>
        <end position="124"/>
    </location>
</feature>
<dbReference type="Pfam" id="PF05899">
    <property type="entry name" value="Cupin_3"/>
    <property type="match status" value="1"/>
</dbReference>
<proteinExistence type="predicted"/>
<dbReference type="InterPro" id="IPR008579">
    <property type="entry name" value="UGlyAH_Cupin_dom"/>
</dbReference>
<dbReference type="InterPro" id="IPR011051">
    <property type="entry name" value="RmlC_Cupin_sf"/>
</dbReference>
<reference evidence="2 3" key="1">
    <citation type="submission" date="2019-06" db="EMBL/GenBank/DDBJ databases">
        <title>Sequencing the genomes of 1000 actinobacteria strains.</title>
        <authorList>
            <person name="Klenk H.-P."/>
        </authorList>
    </citation>
    <scope>NUCLEOTIDE SEQUENCE [LARGE SCALE GENOMIC DNA]</scope>
    <source>
        <strain evidence="2 3">DSM 21776</strain>
    </source>
</reference>
<organism evidence="2 3">
    <name type="scientific">Humibacillus xanthopallidus</name>
    <dbReference type="NCBI Taxonomy" id="412689"/>
    <lineage>
        <taxon>Bacteria</taxon>
        <taxon>Bacillati</taxon>
        <taxon>Actinomycetota</taxon>
        <taxon>Actinomycetes</taxon>
        <taxon>Micrococcales</taxon>
        <taxon>Intrasporangiaceae</taxon>
        <taxon>Humibacillus</taxon>
    </lineage>
</organism>
<dbReference type="PANTHER" id="PTHR40943">
    <property type="entry name" value="CYTOPLASMIC PROTEIN-RELATED"/>
    <property type="match status" value="1"/>
</dbReference>
<sequence length="139" mass="14298">MLAVDVFADALDEQIPPGEAVVDGDPTAGVSVLGEVGRVERVDGTGETLATAGASGGAEVGVWEMTAGTATDIEADEVFVVLSGRASLTFDDGETLELGPGVVVRLHEGERTTWAVHETIRKIYVTPAATQTTSTAPES</sequence>
<name>A0A543PNG6_9MICO</name>
<dbReference type="AlphaFoldDB" id="A0A543PNG6"/>
<dbReference type="Gene3D" id="2.60.120.10">
    <property type="entry name" value="Jelly Rolls"/>
    <property type="match status" value="1"/>
</dbReference>
<dbReference type="OrthoDB" id="9799053at2"/>
<gene>
    <name evidence="2" type="ORF">FHX52_2310</name>
</gene>